<evidence type="ECO:0000256" key="4">
    <source>
        <dbReference type="SAM" id="SignalP"/>
    </source>
</evidence>
<feature type="chain" id="PRO_5020227103" evidence="4">
    <location>
        <begin position="25"/>
        <end position="379"/>
    </location>
</feature>
<keyword evidence="6" id="KW-1185">Reference proteome</keyword>
<dbReference type="PANTHER" id="PTHR34106">
    <property type="entry name" value="GLYCOSIDASE"/>
    <property type="match status" value="1"/>
</dbReference>
<dbReference type="CDD" id="cd18610">
    <property type="entry name" value="GH130_BT3780-like"/>
    <property type="match status" value="1"/>
</dbReference>
<feature type="signal peptide" evidence="4">
    <location>
        <begin position="1"/>
        <end position="24"/>
    </location>
</feature>
<accession>A0A4Q7YVH3</accession>
<dbReference type="GO" id="GO:0016787">
    <property type="term" value="F:hydrolase activity"/>
    <property type="evidence" value="ECO:0007669"/>
    <property type="project" value="UniProtKB-KW"/>
</dbReference>
<evidence type="ECO:0000256" key="1">
    <source>
        <dbReference type="ARBA" id="ARBA00022676"/>
    </source>
</evidence>
<dbReference type="PANTHER" id="PTHR34106:SF5">
    <property type="entry name" value="GLYCOSIDASE"/>
    <property type="match status" value="1"/>
</dbReference>
<organism evidence="5 6">
    <name type="scientific">Edaphobacter modestus</name>
    <dbReference type="NCBI Taxonomy" id="388466"/>
    <lineage>
        <taxon>Bacteria</taxon>
        <taxon>Pseudomonadati</taxon>
        <taxon>Acidobacteriota</taxon>
        <taxon>Terriglobia</taxon>
        <taxon>Terriglobales</taxon>
        <taxon>Acidobacteriaceae</taxon>
        <taxon>Edaphobacter</taxon>
    </lineage>
</organism>
<proteinExistence type="inferred from homology"/>
<name>A0A4Q7YVH3_9BACT</name>
<gene>
    <name evidence="5" type="ORF">BDD14_2490</name>
</gene>
<dbReference type="RefSeq" id="WP_242617896.1">
    <property type="nucleotide sequence ID" value="NZ_SHKW01000001.1"/>
</dbReference>
<protein>
    <submittedName>
        <fullName evidence="5">Putative GH43/DUF377 family glycosyl hydrolase</fullName>
    </submittedName>
</protein>
<evidence type="ECO:0000256" key="2">
    <source>
        <dbReference type="ARBA" id="ARBA00022679"/>
    </source>
</evidence>
<dbReference type="AlphaFoldDB" id="A0A4Q7YVH3"/>
<sequence length="379" mass="41530">MVRAAWIALVFVFAAMPRCSVAQAQAQAQTQGWLVGPFTRPVDAPVISPRPQSTFTDPVSGKPVHWEALHTFNPAAIVRDGKVYVLYRAEDDTGAMVIGEHTSRLGLAESEDGIHFQRSGEPVFYPDRDSQQENEVPGGVEDPRIVEREDGTYVLTYTQWARTRGVYTVGIATSKDLRTWTKHGKAFGSEGKYAGLKYKSAAILTHRVGDRLIAAKVKGKYWMYWGEIQIRLATSTDLIHWTPVEDASGKPVELLKDRAGKFDSAFPESGPPPLLTADGIVVIYNAKNAERGSGDPKLAPGTYSVGEALFAGGDPSYLKARVEEPVFKPERPYERSGQYAAGTTFAEGLVLFRQRLFLYYGCADSHVGVATAPMPGGMR</sequence>
<dbReference type="SUPFAM" id="SSF75005">
    <property type="entry name" value="Arabinanase/levansucrase/invertase"/>
    <property type="match status" value="1"/>
</dbReference>
<comment type="similarity">
    <text evidence="3">Belongs to the glycosyl hydrolase 130 family.</text>
</comment>
<dbReference type="Proteomes" id="UP000292958">
    <property type="component" value="Unassembled WGS sequence"/>
</dbReference>
<keyword evidence="2" id="KW-0808">Transferase</keyword>
<dbReference type="GO" id="GO:0016757">
    <property type="term" value="F:glycosyltransferase activity"/>
    <property type="evidence" value="ECO:0007669"/>
    <property type="project" value="UniProtKB-KW"/>
</dbReference>
<comment type="caution">
    <text evidence="5">The sequence shown here is derived from an EMBL/GenBank/DDBJ whole genome shotgun (WGS) entry which is preliminary data.</text>
</comment>
<dbReference type="InterPro" id="IPR007184">
    <property type="entry name" value="Mannoside_phosphorylase"/>
</dbReference>
<evidence type="ECO:0000313" key="5">
    <source>
        <dbReference type="EMBL" id="RZU40999.1"/>
    </source>
</evidence>
<dbReference type="PIRSF" id="PIRSF016202">
    <property type="entry name" value="PH1107"/>
    <property type="match status" value="1"/>
</dbReference>
<keyword evidence="4" id="KW-0732">Signal</keyword>
<keyword evidence="1" id="KW-0328">Glycosyltransferase</keyword>
<evidence type="ECO:0000256" key="3">
    <source>
        <dbReference type="ARBA" id="ARBA00024356"/>
    </source>
</evidence>
<dbReference type="EMBL" id="SHKW01000001">
    <property type="protein sequence ID" value="RZU40999.1"/>
    <property type="molecule type" value="Genomic_DNA"/>
</dbReference>
<dbReference type="Pfam" id="PF04041">
    <property type="entry name" value="Glyco_hydro_130"/>
    <property type="match status" value="1"/>
</dbReference>
<evidence type="ECO:0000313" key="6">
    <source>
        <dbReference type="Proteomes" id="UP000292958"/>
    </source>
</evidence>
<keyword evidence="5" id="KW-0378">Hydrolase</keyword>
<dbReference type="Gene3D" id="2.115.10.20">
    <property type="entry name" value="Glycosyl hydrolase domain, family 43"/>
    <property type="match status" value="1"/>
</dbReference>
<dbReference type="InterPro" id="IPR023296">
    <property type="entry name" value="Glyco_hydro_beta-prop_sf"/>
</dbReference>
<reference evidence="5 6" key="1">
    <citation type="submission" date="2019-02" db="EMBL/GenBank/DDBJ databases">
        <title>Genomic Encyclopedia of Archaeal and Bacterial Type Strains, Phase II (KMG-II): from individual species to whole genera.</title>
        <authorList>
            <person name="Goeker M."/>
        </authorList>
    </citation>
    <scope>NUCLEOTIDE SEQUENCE [LARGE SCALE GENOMIC DNA]</scope>
    <source>
        <strain evidence="5 6">DSM 18101</strain>
    </source>
</reference>